<reference evidence="2" key="1">
    <citation type="journal article" date="2017" name="bioRxiv">
        <title>Comparative analysis of the genomes of Stylophora pistillata and Acropora digitifera provides evidence for extensive differences between species of corals.</title>
        <authorList>
            <person name="Voolstra C.R."/>
            <person name="Li Y."/>
            <person name="Liew Y.J."/>
            <person name="Baumgarten S."/>
            <person name="Zoccola D."/>
            <person name="Flot J.-F."/>
            <person name="Tambutte S."/>
            <person name="Allemand D."/>
            <person name="Aranda M."/>
        </authorList>
    </citation>
    <scope>NUCLEOTIDE SEQUENCE [LARGE SCALE GENOMIC DNA]</scope>
</reference>
<evidence type="ECO:0000313" key="2">
    <source>
        <dbReference type="Proteomes" id="UP000225706"/>
    </source>
</evidence>
<accession>A0A2B4S1S5</accession>
<dbReference type="OrthoDB" id="5975172at2759"/>
<sequence>MPTPVFCHVGDVGCGGGTWTPVMKIDGNKQTFHYDSDLWRNKAEYNLSGGETGFDTAETKLPTYWNTSFSKICLGMKINQELRFILIKMQANSLYSLIADGHYRVTSLGRDTWKSLIGPQGSLQRHCNKEGFNLEPESAYWKNRASKVRIGIFANNQNDCKSVDSRIGFGTGGPKDDNNTCGIDATGSTLDNGVRHIKAMGYILVQ</sequence>
<dbReference type="EMBL" id="LSMT01000236">
    <property type="protein sequence ID" value="PFX22527.1"/>
    <property type="molecule type" value="Genomic_DNA"/>
</dbReference>
<keyword evidence="2" id="KW-1185">Reference proteome</keyword>
<name>A0A2B4S1S5_STYPI</name>
<organism evidence="1 2">
    <name type="scientific">Stylophora pistillata</name>
    <name type="common">Smooth cauliflower coral</name>
    <dbReference type="NCBI Taxonomy" id="50429"/>
    <lineage>
        <taxon>Eukaryota</taxon>
        <taxon>Metazoa</taxon>
        <taxon>Cnidaria</taxon>
        <taxon>Anthozoa</taxon>
        <taxon>Hexacorallia</taxon>
        <taxon>Scleractinia</taxon>
        <taxon>Astrocoeniina</taxon>
        <taxon>Pocilloporidae</taxon>
        <taxon>Stylophora</taxon>
    </lineage>
</organism>
<gene>
    <name evidence="1" type="ORF">AWC38_SpisGene12935</name>
</gene>
<comment type="caution">
    <text evidence="1">The sequence shown here is derived from an EMBL/GenBank/DDBJ whole genome shotgun (WGS) entry which is preliminary data.</text>
</comment>
<evidence type="ECO:0000313" key="1">
    <source>
        <dbReference type="EMBL" id="PFX22527.1"/>
    </source>
</evidence>
<protein>
    <submittedName>
        <fullName evidence="1">Uncharacterized protein</fullName>
    </submittedName>
</protein>
<proteinExistence type="predicted"/>
<dbReference type="Proteomes" id="UP000225706">
    <property type="component" value="Unassembled WGS sequence"/>
</dbReference>
<dbReference type="AlphaFoldDB" id="A0A2B4S1S5"/>